<feature type="compositionally biased region" description="Basic and acidic residues" evidence="1">
    <location>
        <begin position="105"/>
        <end position="126"/>
    </location>
</feature>
<accession>A0A6D2KF14</accession>
<organism evidence="2 3">
    <name type="scientific">Microthlaspi erraticum</name>
    <dbReference type="NCBI Taxonomy" id="1685480"/>
    <lineage>
        <taxon>Eukaryota</taxon>
        <taxon>Viridiplantae</taxon>
        <taxon>Streptophyta</taxon>
        <taxon>Embryophyta</taxon>
        <taxon>Tracheophyta</taxon>
        <taxon>Spermatophyta</taxon>
        <taxon>Magnoliopsida</taxon>
        <taxon>eudicotyledons</taxon>
        <taxon>Gunneridae</taxon>
        <taxon>Pentapetalae</taxon>
        <taxon>rosids</taxon>
        <taxon>malvids</taxon>
        <taxon>Brassicales</taxon>
        <taxon>Brassicaceae</taxon>
        <taxon>Coluteocarpeae</taxon>
        <taxon>Microthlaspi</taxon>
    </lineage>
</organism>
<feature type="compositionally biased region" description="Low complexity" evidence="1">
    <location>
        <begin position="207"/>
        <end position="216"/>
    </location>
</feature>
<dbReference type="AlphaFoldDB" id="A0A6D2KF14"/>
<sequence>MTLFPTKFENGKIEYKIRYKGRSRPFSRAKALTSEQSRDPTKLKELLSQVTRSQLDRQLDRARNKGNSIEFHNSTEKRSYSQKSEDCPGSIENRAKPCRAAGRGNEVRPKFDSSGRSRITTRETMSRGRPTTPLTTAAHDHAARAGKQRLAAARRNSRTTADAPSEPGSHVPRPAEKHRPILHPSDHAGRPRNHPATTVPIDHDPTVRPTVPTDRPNAAVDPKPFLKPNPHNSSPKPAPTS</sequence>
<dbReference type="Proteomes" id="UP000467841">
    <property type="component" value="Unassembled WGS sequence"/>
</dbReference>
<feature type="region of interest" description="Disordered" evidence="1">
    <location>
        <begin position="54"/>
        <end position="241"/>
    </location>
</feature>
<name>A0A6D2KF14_9BRAS</name>
<keyword evidence="3" id="KW-1185">Reference proteome</keyword>
<evidence type="ECO:0000313" key="2">
    <source>
        <dbReference type="EMBL" id="CAA7046320.1"/>
    </source>
</evidence>
<evidence type="ECO:0000256" key="1">
    <source>
        <dbReference type="SAM" id="MobiDB-lite"/>
    </source>
</evidence>
<evidence type="ECO:0000313" key="3">
    <source>
        <dbReference type="Proteomes" id="UP000467841"/>
    </source>
</evidence>
<protein>
    <submittedName>
        <fullName evidence="2">Uncharacterized protein</fullName>
    </submittedName>
</protein>
<feature type="compositionally biased region" description="Basic and acidic residues" evidence="1">
    <location>
        <begin position="73"/>
        <end position="86"/>
    </location>
</feature>
<comment type="caution">
    <text evidence="2">The sequence shown here is derived from an EMBL/GenBank/DDBJ whole genome shotgun (WGS) entry which is preliminary data.</text>
</comment>
<feature type="compositionally biased region" description="Basic and acidic residues" evidence="1">
    <location>
        <begin position="173"/>
        <end position="189"/>
    </location>
</feature>
<reference evidence="2" key="1">
    <citation type="submission" date="2020-01" db="EMBL/GenBank/DDBJ databases">
        <authorList>
            <person name="Mishra B."/>
        </authorList>
    </citation>
    <scope>NUCLEOTIDE SEQUENCE [LARGE SCALE GENOMIC DNA]</scope>
</reference>
<feature type="compositionally biased region" description="Basic and acidic residues" evidence="1">
    <location>
        <begin position="54"/>
        <end position="63"/>
    </location>
</feature>
<dbReference type="EMBL" id="CACVBM020001342">
    <property type="protein sequence ID" value="CAA7046320.1"/>
    <property type="molecule type" value="Genomic_DNA"/>
</dbReference>
<proteinExistence type="predicted"/>
<gene>
    <name evidence="2" type="ORF">MERR_LOCUS33555</name>
</gene>